<evidence type="ECO:0000313" key="2">
    <source>
        <dbReference type="Proteomes" id="UP000076623"/>
    </source>
</evidence>
<proteinExistence type="predicted"/>
<accession>A0A160IKL1</accession>
<dbReference type="STRING" id="1221500.ABE65_007715"/>
<evidence type="ECO:0008006" key="3">
    <source>
        <dbReference type="Google" id="ProtNLM"/>
    </source>
</evidence>
<dbReference type="InterPro" id="IPR029058">
    <property type="entry name" value="AB_hydrolase_fold"/>
</dbReference>
<keyword evidence="2" id="KW-1185">Reference proteome</keyword>
<dbReference type="EMBL" id="CP015378">
    <property type="protein sequence ID" value="ANC76693.1"/>
    <property type="molecule type" value="Genomic_DNA"/>
</dbReference>
<name>A0A160IKL1_9BACL</name>
<sequence>MAILKGSITDDKIYSNYLDEEIDLLIYLPAKFTPLVKYPILIAQDGRDYFQLGKLAKTADRLMEEENLQSCIIVGVNHKGIEDRKAKYDPTGEKHENYIRFMAFELTSYLNEKFNTLQLGAGMGLIGDSLGGYIAFKLSILYPNTFGKVIVQSPYVPESLIETVASIEQMQTLTIYHSIGDEEEQFTNPEGITKDFLTPNRQLNKLLNNLALDYEYAEFQGNHLWVNWQKDLIPALRFLYSDQ</sequence>
<gene>
    <name evidence="1" type="ORF">ABE65_007715</name>
</gene>
<dbReference type="PANTHER" id="PTHR48098:SF3">
    <property type="entry name" value="IRON(III) ENTEROBACTIN ESTERASE"/>
    <property type="match status" value="1"/>
</dbReference>
<dbReference type="AlphaFoldDB" id="A0A160IKL1"/>
<organism evidence="1 2">
    <name type="scientific">Fictibacillus phosphorivorans</name>
    <dbReference type="NCBI Taxonomy" id="1221500"/>
    <lineage>
        <taxon>Bacteria</taxon>
        <taxon>Bacillati</taxon>
        <taxon>Bacillota</taxon>
        <taxon>Bacilli</taxon>
        <taxon>Bacillales</taxon>
        <taxon>Fictibacillaceae</taxon>
        <taxon>Fictibacillus</taxon>
    </lineage>
</organism>
<evidence type="ECO:0000313" key="1">
    <source>
        <dbReference type="EMBL" id="ANC76693.1"/>
    </source>
</evidence>
<dbReference type="RefSeq" id="WP_066393217.1">
    <property type="nucleotide sequence ID" value="NZ_CP015378.1"/>
</dbReference>
<dbReference type="InterPro" id="IPR050583">
    <property type="entry name" value="Mycobacterial_A85_antigen"/>
</dbReference>
<dbReference type="Proteomes" id="UP000076623">
    <property type="component" value="Chromosome"/>
</dbReference>
<reference evidence="1 2" key="1">
    <citation type="submission" date="2016-04" db="EMBL/GenBank/DDBJ databases">
        <title>Complete genome sequence of Fictibacillus phosphorivorans G25-29, a strain toxic to nematodes.</title>
        <authorList>
            <person name="Zheng Z."/>
        </authorList>
    </citation>
    <scope>NUCLEOTIDE SEQUENCE [LARGE SCALE GENOMIC DNA]</scope>
    <source>
        <strain evidence="1 2">G25-29</strain>
    </source>
</reference>
<dbReference type="InterPro" id="IPR000801">
    <property type="entry name" value="Esterase-like"/>
</dbReference>
<dbReference type="SUPFAM" id="SSF53474">
    <property type="entry name" value="alpha/beta-Hydrolases"/>
    <property type="match status" value="1"/>
</dbReference>
<dbReference type="KEGG" id="fpn:ABE65_007715"/>
<dbReference type="PANTHER" id="PTHR48098">
    <property type="entry name" value="ENTEROCHELIN ESTERASE-RELATED"/>
    <property type="match status" value="1"/>
</dbReference>
<protein>
    <recommendedName>
        <fullName evidence="3">Esterase family protein</fullName>
    </recommendedName>
</protein>
<dbReference type="Pfam" id="PF00756">
    <property type="entry name" value="Esterase"/>
    <property type="match status" value="1"/>
</dbReference>
<dbReference type="Gene3D" id="3.40.50.1820">
    <property type="entry name" value="alpha/beta hydrolase"/>
    <property type="match status" value="1"/>
</dbReference>